<dbReference type="PROSITE" id="PS00758">
    <property type="entry name" value="ARGE_DAPE_CPG2_1"/>
    <property type="match status" value="1"/>
</dbReference>
<evidence type="ECO:0000256" key="3">
    <source>
        <dbReference type="ARBA" id="ARBA00022723"/>
    </source>
</evidence>
<proteinExistence type="inferred from homology"/>
<dbReference type="SUPFAM" id="SSF55031">
    <property type="entry name" value="Bacterial exopeptidase dimerisation domain"/>
    <property type="match status" value="1"/>
</dbReference>
<dbReference type="InterPro" id="IPR002933">
    <property type="entry name" value="Peptidase_M20"/>
</dbReference>
<dbReference type="InterPro" id="IPR036264">
    <property type="entry name" value="Bact_exopeptidase_dim_dom"/>
</dbReference>
<dbReference type="PANTHER" id="PTHR45962">
    <property type="entry name" value="N-FATTY-ACYL-AMINO ACID SYNTHASE/HYDROLASE PM20D1"/>
    <property type="match status" value="1"/>
</dbReference>
<keyword evidence="8" id="KW-1185">Reference proteome</keyword>
<dbReference type="GO" id="GO:0006508">
    <property type="term" value="P:proteolysis"/>
    <property type="evidence" value="ECO:0007669"/>
    <property type="project" value="UniProtKB-KW"/>
</dbReference>
<evidence type="ECO:0000313" key="7">
    <source>
        <dbReference type="EMBL" id="ADY14679.1"/>
    </source>
</evidence>
<dbReference type="GO" id="GO:0046872">
    <property type="term" value="F:metal ion binding"/>
    <property type="evidence" value="ECO:0007669"/>
    <property type="project" value="UniProtKB-KW"/>
</dbReference>
<dbReference type="RefSeq" id="WP_013608523.1">
    <property type="nucleotide sequence ID" value="NC_015152.1"/>
</dbReference>
<organism evidence="7 8">
    <name type="scientific">Sphaerochaeta globosa (strain ATCC BAA-1886 / DSM 22777 / Buddy)</name>
    <name type="common">Spirochaeta sp. (strain Buddy)</name>
    <dbReference type="NCBI Taxonomy" id="158189"/>
    <lineage>
        <taxon>Bacteria</taxon>
        <taxon>Pseudomonadati</taxon>
        <taxon>Spirochaetota</taxon>
        <taxon>Spirochaetia</taxon>
        <taxon>Spirochaetales</taxon>
        <taxon>Sphaerochaetaceae</taxon>
        <taxon>Sphaerochaeta</taxon>
    </lineage>
</organism>
<reference evidence="8" key="1">
    <citation type="submission" date="2011-02" db="EMBL/GenBank/DDBJ databases">
        <title>Complete sequence of Spirochaeta sp. Buddy.</title>
        <authorList>
            <person name="Lucas S."/>
            <person name="Copeland A."/>
            <person name="Lapidus A."/>
            <person name="Cheng J.-F."/>
            <person name="Goodwin L."/>
            <person name="Pitluck S."/>
            <person name="Zeytun A."/>
            <person name="Detter J.C."/>
            <person name="Han C."/>
            <person name="Tapia R."/>
            <person name="Land M."/>
            <person name="Hauser L."/>
            <person name="Kyrpides N."/>
            <person name="Ivanova N."/>
            <person name="Mikhailova N."/>
            <person name="Pagani I."/>
            <person name="Ritalahti K.M."/>
            <person name="Loeffler F.E."/>
            <person name="Woyke T."/>
        </authorList>
    </citation>
    <scope>NUCLEOTIDE SEQUENCE [LARGE SCALE GENOMIC DNA]</scope>
    <source>
        <strain evidence="8">ATCC BAA-1886 / DSM 22777 / Buddy</strain>
    </source>
</reference>
<gene>
    <name evidence="7" type="ordered locus">SpiBuddy_2871</name>
</gene>
<dbReference type="PANTHER" id="PTHR45962:SF1">
    <property type="entry name" value="N-FATTY-ACYL-AMINO ACID SYNTHASE_HYDROLASE PM20D1"/>
    <property type="match status" value="1"/>
</dbReference>
<keyword evidence="7" id="KW-0121">Carboxypeptidase</keyword>
<keyword evidence="5" id="KW-0862">Zinc</keyword>
<evidence type="ECO:0000256" key="2">
    <source>
        <dbReference type="ARBA" id="ARBA00022670"/>
    </source>
</evidence>
<dbReference type="InterPro" id="IPR011650">
    <property type="entry name" value="Peptidase_M20_dimer"/>
</dbReference>
<keyword evidence="4 7" id="KW-0378">Hydrolase</keyword>
<dbReference type="Proteomes" id="UP000008466">
    <property type="component" value="Chromosome"/>
</dbReference>
<dbReference type="KEGG" id="sbu:SpiBuddy_2871"/>
<dbReference type="STRING" id="158189.SpiBuddy_2871"/>
<dbReference type="InterPro" id="IPR047177">
    <property type="entry name" value="Pept_M20A"/>
</dbReference>
<sequence length="477" mass="52654">MVLSLLAGIFLLLASIVIIRTIVLQQPEGMASQPGRTIDGEKALEVLSKAVQCRTVSHQDTNQTDWNEFTRLADLLAKAYPLCEKCRITTDVGAYNLVYRFEGENTQVLPVLLTAHLDVVGAQEKAWSHPPFSGVIEDGFLYGRGSFDCKVQTIAILTAFESLLKEGKHPKTTFFVAFGCDEECNGSKEGAHTIASYFEKQGQQFAYVLDEGGVVSQRYIKGFKQDIAVVGIAEKGYMDVELSASCKAGHSSTPSFPTALGLVSRAASRLERKAMPPRCTSPVKAMLESLGRRGPFAYRLLFLNRWITKPLLKLVFSRNATMNALIRTTIVPTMIAASDKSNVIAEKATATVNIRLLPTQTQQEVLQWIKKVIGNPAVKLEVVRFTAPSEVSPVEAEAFTDIRKTITACFGNVLVTPYLMLGATDARKYQNLSQCIYRFTPVRMDTSEVARMHAPDERISVENIQHAVNFYATLIEA</sequence>
<dbReference type="OrthoDB" id="9792335at2"/>
<keyword evidence="2" id="KW-0645">Protease</keyword>
<comment type="similarity">
    <text evidence="1">Belongs to the peptidase M20A family.</text>
</comment>
<dbReference type="EC" id="3.4.17.4" evidence="7"/>
<protein>
    <submittedName>
        <fullName evidence="7">Gly-Xaa carboxypeptidase</fullName>
        <ecNumber evidence="7">3.4.17.4</ecNumber>
    </submittedName>
</protein>
<dbReference type="AlphaFoldDB" id="F0RS74"/>
<evidence type="ECO:0000259" key="6">
    <source>
        <dbReference type="Pfam" id="PF07687"/>
    </source>
</evidence>
<dbReference type="Pfam" id="PF01546">
    <property type="entry name" value="Peptidase_M20"/>
    <property type="match status" value="1"/>
</dbReference>
<dbReference type="InterPro" id="IPR001261">
    <property type="entry name" value="ArgE/DapE_CS"/>
</dbReference>
<name>F0RS74_SPHGB</name>
<evidence type="ECO:0000313" key="8">
    <source>
        <dbReference type="Proteomes" id="UP000008466"/>
    </source>
</evidence>
<dbReference type="GO" id="GO:0004181">
    <property type="term" value="F:metallocarboxypeptidase activity"/>
    <property type="evidence" value="ECO:0007669"/>
    <property type="project" value="UniProtKB-EC"/>
</dbReference>
<dbReference type="Gene3D" id="3.30.70.360">
    <property type="match status" value="1"/>
</dbReference>
<dbReference type="Pfam" id="PF07687">
    <property type="entry name" value="M20_dimer"/>
    <property type="match status" value="1"/>
</dbReference>
<dbReference type="Gene3D" id="3.40.630.10">
    <property type="entry name" value="Zn peptidases"/>
    <property type="match status" value="1"/>
</dbReference>
<accession>F0RS74</accession>
<dbReference type="HOGENOM" id="CLU_021802_11_1_12"/>
<dbReference type="EMBL" id="CP002541">
    <property type="protein sequence ID" value="ADY14679.1"/>
    <property type="molecule type" value="Genomic_DNA"/>
</dbReference>
<dbReference type="eggNOG" id="COG0624">
    <property type="taxonomic scope" value="Bacteria"/>
</dbReference>
<dbReference type="SUPFAM" id="SSF53187">
    <property type="entry name" value="Zn-dependent exopeptidases"/>
    <property type="match status" value="1"/>
</dbReference>
<evidence type="ECO:0000256" key="4">
    <source>
        <dbReference type="ARBA" id="ARBA00022801"/>
    </source>
</evidence>
<evidence type="ECO:0000256" key="1">
    <source>
        <dbReference type="ARBA" id="ARBA00006247"/>
    </source>
</evidence>
<keyword evidence="3" id="KW-0479">Metal-binding</keyword>
<feature type="domain" description="Peptidase M20 dimerisation" evidence="6">
    <location>
        <begin position="232"/>
        <end position="379"/>
    </location>
</feature>
<dbReference type="Gene3D" id="1.10.150.900">
    <property type="match status" value="1"/>
</dbReference>
<evidence type="ECO:0000256" key="5">
    <source>
        <dbReference type="ARBA" id="ARBA00022833"/>
    </source>
</evidence>